<dbReference type="AlphaFoldDB" id="A0A1V0A0H7"/>
<sequence length="400" mass="44627">MDRITSAIPEAGPADTAALREIDADELARYVLDSRNPWWRRRRCAEALFKRVPEARVPGLLDRVRDPRESTDVRLALLDVLGHREELLPWLLHDDQRGNTAFRWRGAILKARGEAGDLTAAAELSTLAFDQWRRNRAKGRAGLDALVERHGVAAVDRLLGDRPEDRAFRVLMRHRAGEDITPALADPDVGVAYEAYSLTWDDEALRAFARDAPTVEGALWAALGLYDVTDDLDEIRAIDEALGRPRVEVKGLDAEIRAAIVHQYVPECEVRTDPRWRMEALLTEPPPPTDVEGQLRRASDALARAGQSPEPPVHCGEDYGQGTGTYHVIRCAGGTVLVSMLGRFVTGSDEATRVRAPLEAAGFRWIDDDLGAIIVDGLCVYWFGTRDPINVRTLLFYWQD</sequence>
<dbReference type="RefSeq" id="WP_080039893.1">
    <property type="nucleotide sequence ID" value="NZ_CP017717.1"/>
</dbReference>
<dbReference type="KEGG" id="noa:BKM31_21585"/>
<organism evidence="1 2">
    <name type="scientific">[Actinomadura] parvosata subsp. kistnae</name>
    <dbReference type="NCBI Taxonomy" id="1909395"/>
    <lineage>
        <taxon>Bacteria</taxon>
        <taxon>Bacillati</taxon>
        <taxon>Actinomycetota</taxon>
        <taxon>Actinomycetes</taxon>
        <taxon>Streptosporangiales</taxon>
        <taxon>Streptosporangiaceae</taxon>
        <taxon>Nonomuraea</taxon>
    </lineage>
</organism>
<evidence type="ECO:0008006" key="3">
    <source>
        <dbReference type="Google" id="ProtNLM"/>
    </source>
</evidence>
<dbReference type="OrthoDB" id="4306946at2"/>
<evidence type="ECO:0000313" key="2">
    <source>
        <dbReference type="Proteomes" id="UP000190797"/>
    </source>
</evidence>
<proteinExistence type="predicted"/>
<name>A0A1V0A0H7_9ACTN</name>
<dbReference type="EMBL" id="CP017717">
    <property type="protein sequence ID" value="AQZ63706.1"/>
    <property type="molecule type" value="Genomic_DNA"/>
</dbReference>
<gene>
    <name evidence="1" type="ORF">BKM31_21585</name>
</gene>
<evidence type="ECO:0000313" key="1">
    <source>
        <dbReference type="EMBL" id="AQZ63706.1"/>
    </source>
</evidence>
<accession>A0A1V0A0H7</accession>
<protein>
    <recommendedName>
        <fullName evidence="3">HEAT repeat domain-containing protein</fullName>
    </recommendedName>
</protein>
<keyword evidence="2" id="KW-1185">Reference proteome</keyword>
<reference evidence="2" key="1">
    <citation type="journal article" date="2017" name="Med. Chem. Commun.">
        <title>Nonomuraea sp. ATCC 55076 harbours the largest actinomycete chromosome to date and the kistamicin biosynthetic gene cluster.</title>
        <authorList>
            <person name="Nazari B."/>
            <person name="Forneris C.C."/>
            <person name="Gibson M.I."/>
            <person name="Moon K."/>
            <person name="Schramma K.R."/>
            <person name="Seyedsayamdost M.R."/>
        </authorList>
    </citation>
    <scope>NUCLEOTIDE SEQUENCE [LARGE SCALE GENOMIC DNA]</scope>
    <source>
        <strain evidence="2">ATCC 55076</strain>
    </source>
</reference>
<dbReference type="Proteomes" id="UP000190797">
    <property type="component" value="Chromosome"/>
</dbReference>